<feature type="region of interest" description="Disordered" evidence="1">
    <location>
        <begin position="116"/>
        <end position="143"/>
    </location>
</feature>
<evidence type="ECO:0000313" key="3">
    <source>
        <dbReference type="Proteomes" id="UP000541444"/>
    </source>
</evidence>
<evidence type="ECO:0000256" key="1">
    <source>
        <dbReference type="SAM" id="MobiDB-lite"/>
    </source>
</evidence>
<feature type="compositionally biased region" description="Gly residues" evidence="1">
    <location>
        <begin position="132"/>
        <end position="143"/>
    </location>
</feature>
<protein>
    <submittedName>
        <fullName evidence="2">Uncharacterized protein</fullName>
    </submittedName>
</protein>
<organism evidence="2 3">
    <name type="scientific">Kingdonia uniflora</name>
    <dbReference type="NCBI Taxonomy" id="39325"/>
    <lineage>
        <taxon>Eukaryota</taxon>
        <taxon>Viridiplantae</taxon>
        <taxon>Streptophyta</taxon>
        <taxon>Embryophyta</taxon>
        <taxon>Tracheophyta</taxon>
        <taxon>Spermatophyta</taxon>
        <taxon>Magnoliopsida</taxon>
        <taxon>Ranunculales</taxon>
        <taxon>Circaeasteraceae</taxon>
        <taxon>Kingdonia</taxon>
    </lineage>
</organism>
<dbReference type="AlphaFoldDB" id="A0A7J7MXF4"/>
<name>A0A7J7MXF4_9MAGN</name>
<dbReference type="EMBL" id="JACGCM010001193">
    <property type="protein sequence ID" value="KAF6159563.1"/>
    <property type="molecule type" value="Genomic_DNA"/>
</dbReference>
<accession>A0A7J7MXF4</accession>
<reference evidence="2 3" key="1">
    <citation type="journal article" date="2020" name="IScience">
        <title>Genome Sequencing of the Endangered Kingdonia uniflora (Circaeasteraceae, Ranunculales) Reveals Potential Mechanisms of Evolutionary Specialization.</title>
        <authorList>
            <person name="Sun Y."/>
            <person name="Deng T."/>
            <person name="Zhang A."/>
            <person name="Moore M.J."/>
            <person name="Landis J.B."/>
            <person name="Lin N."/>
            <person name="Zhang H."/>
            <person name="Zhang X."/>
            <person name="Huang J."/>
            <person name="Zhang X."/>
            <person name="Sun H."/>
            <person name="Wang H."/>
        </authorList>
    </citation>
    <scope>NUCLEOTIDE SEQUENCE [LARGE SCALE GENOMIC DNA]</scope>
    <source>
        <strain evidence="2">TB1705</strain>
        <tissue evidence="2">Leaf</tissue>
    </source>
</reference>
<proteinExistence type="predicted"/>
<dbReference type="Proteomes" id="UP000541444">
    <property type="component" value="Unassembled WGS sequence"/>
</dbReference>
<evidence type="ECO:0000313" key="2">
    <source>
        <dbReference type="EMBL" id="KAF6159563.1"/>
    </source>
</evidence>
<comment type="caution">
    <text evidence="2">The sequence shown here is derived from an EMBL/GenBank/DDBJ whole genome shotgun (WGS) entry which is preliminary data.</text>
</comment>
<sequence length="143" mass="16095">MLEFTVSELDDVWAMAFLPRTRMPLQVPNGNCEYYLGDRCWRQLTGTAVILLDLPLNMSPHLSPTDLQTIRQTGFIDCEQFMIGEEQKTYASYWANQTAEDLQLRRGCDIRVVSLPPRGGARMRQRGSGQRTRGGGSSHSGLS</sequence>
<keyword evidence="3" id="KW-1185">Reference proteome</keyword>
<gene>
    <name evidence="2" type="ORF">GIB67_032334</name>
</gene>